<keyword evidence="3" id="KW-1185">Reference proteome</keyword>
<evidence type="ECO:0000313" key="2">
    <source>
        <dbReference type="EMBL" id="KGD60337.1"/>
    </source>
</evidence>
<feature type="domain" description="YagK/YfjJ C-terminal" evidence="1">
    <location>
        <begin position="48"/>
        <end position="231"/>
    </location>
</feature>
<protein>
    <recommendedName>
        <fullName evidence="1">YagK/YfjJ C-terminal domain-containing protein</fullName>
    </recommendedName>
</protein>
<dbReference type="InterPro" id="IPR057271">
    <property type="entry name" value="YagK_YfjJ_C"/>
</dbReference>
<dbReference type="RefSeq" id="WP_084573497.1">
    <property type="nucleotide sequence ID" value="NZ_ARXU01000011.1"/>
</dbReference>
<dbReference type="Proteomes" id="UP000029443">
    <property type="component" value="Unassembled WGS sequence"/>
</dbReference>
<dbReference type="Pfam" id="PF11726">
    <property type="entry name" value="YagK_YfjJ_C"/>
    <property type="match status" value="1"/>
</dbReference>
<evidence type="ECO:0000313" key="3">
    <source>
        <dbReference type="Proteomes" id="UP000029443"/>
    </source>
</evidence>
<evidence type="ECO:0000259" key="1">
    <source>
        <dbReference type="Pfam" id="PF11726"/>
    </source>
</evidence>
<organism evidence="2 3">
    <name type="scientific">Alcanivorax jadensis T9</name>
    <dbReference type="NCBI Taxonomy" id="1177181"/>
    <lineage>
        <taxon>Bacteria</taxon>
        <taxon>Pseudomonadati</taxon>
        <taxon>Pseudomonadota</taxon>
        <taxon>Gammaproteobacteria</taxon>
        <taxon>Oceanospirillales</taxon>
        <taxon>Alcanivoracaceae</taxon>
        <taxon>Alcanivorax</taxon>
    </lineage>
</organism>
<proteinExistence type="predicted"/>
<reference evidence="2 3" key="1">
    <citation type="submission" date="2012-09" db="EMBL/GenBank/DDBJ databases">
        <title>Genome Sequence of alkane-degrading Bacterium Alcanivorax jadensis T9.</title>
        <authorList>
            <person name="Lai Q."/>
            <person name="Shao Z."/>
        </authorList>
    </citation>
    <scope>NUCLEOTIDE SEQUENCE [LARGE SCALE GENOMIC DNA]</scope>
    <source>
        <strain evidence="2 3">T9</strain>
    </source>
</reference>
<name>A0ABR4WAP8_9GAMM</name>
<dbReference type="EMBL" id="ARXU01000011">
    <property type="protein sequence ID" value="KGD60337.1"/>
    <property type="molecule type" value="Genomic_DNA"/>
</dbReference>
<gene>
    <name evidence="2" type="ORF">T9A_02514</name>
</gene>
<comment type="caution">
    <text evidence="2">The sequence shown here is derived from an EMBL/GenBank/DDBJ whole genome shotgun (WGS) entry which is preliminary data.</text>
</comment>
<accession>A0ABR4WAP8</accession>
<sequence>MRKRHSSNTNLKLHYEPVWEGLPVLARPDRPLAVNYLKSIRSTLDRALNEHPRTCVIHFVARLPYGWSGPKGGQASGFINSLRSQIRCDSKRKRGQGKRVHDCHVRMIWCREFGGEGQPHYHIAIMVNRDAYSALGRILGQQEPDFPWWLAEEQAVSNMAERIQRAWGRTLGLTGSQGIGLVHFPDSAVQLISKGSSMYTTQYPGVFRRMSYLAKVDTKLYDDGFRNFGCSQRGGE</sequence>